<dbReference type="GO" id="GO:0004725">
    <property type="term" value="F:protein tyrosine phosphatase activity"/>
    <property type="evidence" value="ECO:0007669"/>
    <property type="project" value="UniProtKB-EC"/>
</dbReference>
<name>J9W5G0_LENBU</name>
<sequence length="304" mass="34752">MKSLSQIMSRTLLVTVILTANFAVCSANTTSSLGATIHLTTTPNVHDLGGIRTKNGQHIRQNRLIRSAALTRLNHHDKWLLKKQHVKVILDFRSSGEIKRTPDAKISGVRHLHLSVMSSPNFGVHTTSQYAGQLAAKQPNFMEQFYQKMVLEPHCVKAYRTMFHYLLKQRSGAILYHCTYGKDRTGVATMLILSSLGVPKTTIMKNYLASNHYLKKTTAKEYRQMARYTHNPTVLRNLKRSKTARSAYLNAAYSAIYHCDGTMKHYLHQQMHLSNHDIQQLRKQYLTKREARTQLIVSYVWASL</sequence>
<dbReference type="eggNOG" id="COG2365">
    <property type="taxonomic scope" value="Bacteria"/>
</dbReference>
<dbReference type="OrthoDB" id="1188001at2"/>
<evidence type="ECO:0000256" key="2">
    <source>
        <dbReference type="SAM" id="SignalP"/>
    </source>
</evidence>
<keyword evidence="4" id="KW-1185">Reference proteome</keyword>
<gene>
    <name evidence="3" type="ORF">LBUCD034_0383</name>
</gene>
<dbReference type="Pfam" id="PF13350">
    <property type="entry name" value="Y_phosphatase3"/>
    <property type="match status" value="1"/>
</dbReference>
<evidence type="ECO:0000256" key="1">
    <source>
        <dbReference type="ARBA" id="ARBA00009580"/>
    </source>
</evidence>
<feature type="signal peptide" evidence="2">
    <location>
        <begin position="1"/>
        <end position="27"/>
    </location>
</feature>
<proteinExistence type="inferred from homology"/>
<dbReference type="KEGG" id="lbn:LBUCD034_0383"/>
<feature type="chain" id="PRO_5039440166" evidence="2">
    <location>
        <begin position="28"/>
        <end position="304"/>
    </location>
</feature>
<protein>
    <submittedName>
        <fullName evidence="3">Protein-tyrosine-phosphatase</fullName>
        <ecNumber evidence="3">3.1.3.48</ecNumber>
    </submittedName>
</protein>
<dbReference type="EMBL" id="CP003043">
    <property type="protein sequence ID" value="AFR99485.1"/>
    <property type="molecule type" value="Genomic_DNA"/>
</dbReference>
<dbReference type="EC" id="3.1.3.48" evidence="3"/>
<keyword evidence="2" id="KW-0732">Signal</keyword>
<accession>J9W5G0</accession>
<dbReference type="InterPro" id="IPR029021">
    <property type="entry name" value="Prot-tyrosine_phosphatase-like"/>
</dbReference>
<dbReference type="HOGENOM" id="CLU_057546_0_2_9"/>
<dbReference type="RefSeq" id="WP_014939364.1">
    <property type="nucleotide sequence ID" value="NC_018610.1"/>
</dbReference>
<organism evidence="3 4">
    <name type="scientific">Lentilactobacillus buchneri subsp. silagei CD034</name>
    <dbReference type="NCBI Taxonomy" id="1071400"/>
    <lineage>
        <taxon>Bacteria</taxon>
        <taxon>Bacillati</taxon>
        <taxon>Bacillota</taxon>
        <taxon>Bacilli</taxon>
        <taxon>Lactobacillales</taxon>
        <taxon>Lactobacillaceae</taxon>
        <taxon>Lentilactobacillus</taxon>
        <taxon>Lentilactobacillus buchneri subsp. silagei</taxon>
    </lineage>
</organism>
<dbReference type="SUPFAM" id="SSF52799">
    <property type="entry name" value="(Phosphotyrosine protein) phosphatases II"/>
    <property type="match status" value="1"/>
</dbReference>
<dbReference type="AlphaFoldDB" id="J9W5G0"/>
<dbReference type="PANTHER" id="PTHR31126:SF1">
    <property type="entry name" value="TYROSINE SPECIFIC PROTEIN PHOSPHATASES DOMAIN-CONTAINING PROTEIN"/>
    <property type="match status" value="1"/>
</dbReference>
<dbReference type="Gene3D" id="3.90.190.10">
    <property type="entry name" value="Protein tyrosine phosphatase superfamily"/>
    <property type="match status" value="1"/>
</dbReference>
<comment type="similarity">
    <text evidence="1">Belongs to the protein-tyrosine phosphatase family.</text>
</comment>
<evidence type="ECO:0000313" key="3">
    <source>
        <dbReference type="EMBL" id="AFR99485.1"/>
    </source>
</evidence>
<dbReference type="PANTHER" id="PTHR31126">
    <property type="entry name" value="TYROSINE-PROTEIN PHOSPHATASE"/>
    <property type="match status" value="1"/>
</dbReference>
<evidence type="ECO:0000313" key="4">
    <source>
        <dbReference type="Proteomes" id="UP000007332"/>
    </source>
</evidence>
<keyword evidence="3" id="KW-0378">Hydrolase</keyword>
<dbReference type="STRING" id="1071400.LBUCD034_0383"/>
<dbReference type="PATRIC" id="fig|1071400.3.peg.378"/>
<dbReference type="Proteomes" id="UP000007332">
    <property type="component" value="Chromosome"/>
</dbReference>
<reference evidence="3 4" key="1">
    <citation type="journal article" date="2012" name="J. Biotechnol.">
        <title>Insights into the completely annotated genome of Lactobacillus buchneri CD034, a strain isolated from stable grass silage.</title>
        <authorList>
            <person name="Heinl S."/>
            <person name="Wibberg D."/>
            <person name="Eikmeyer F."/>
            <person name="Szczepanowski R."/>
            <person name="Blom J."/>
            <person name="Linke B."/>
            <person name="Goesmann A."/>
            <person name="Grabherr R."/>
            <person name="Schwab H."/>
            <person name="Puhler A."/>
            <person name="Schluter A."/>
        </authorList>
    </citation>
    <scope>NUCLEOTIDE SEQUENCE [LARGE SCALE GENOMIC DNA]</scope>
    <source>
        <strain evidence="3 4">CD034</strain>
    </source>
</reference>
<dbReference type="InterPro" id="IPR026893">
    <property type="entry name" value="Tyr/Ser_Pase_IphP-type"/>
</dbReference>